<evidence type="ECO:0000313" key="2">
    <source>
        <dbReference type="Proteomes" id="UP000324222"/>
    </source>
</evidence>
<dbReference type="EMBL" id="VSRR010000664">
    <property type="protein sequence ID" value="MPC18266.1"/>
    <property type="molecule type" value="Genomic_DNA"/>
</dbReference>
<dbReference type="Proteomes" id="UP000324222">
    <property type="component" value="Unassembled WGS sequence"/>
</dbReference>
<accession>A0A5B7DAY4</accession>
<proteinExistence type="predicted"/>
<sequence>MTTWLPACVCVWGGGGDGARVSQAASAFHLAEPNIPLSPTWNLRANNDGLIKGTWGERAKISLYGTAPRPCVEVVMVVVVVHFYHEALPYSASAPPSATALPKGLAGPVEEVEADRRVQA</sequence>
<dbReference type="AlphaFoldDB" id="A0A5B7DAY4"/>
<organism evidence="1 2">
    <name type="scientific">Portunus trituberculatus</name>
    <name type="common">Swimming crab</name>
    <name type="synonym">Neptunus trituberculatus</name>
    <dbReference type="NCBI Taxonomy" id="210409"/>
    <lineage>
        <taxon>Eukaryota</taxon>
        <taxon>Metazoa</taxon>
        <taxon>Ecdysozoa</taxon>
        <taxon>Arthropoda</taxon>
        <taxon>Crustacea</taxon>
        <taxon>Multicrustacea</taxon>
        <taxon>Malacostraca</taxon>
        <taxon>Eumalacostraca</taxon>
        <taxon>Eucarida</taxon>
        <taxon>Decapoda</taxon>
        <taxon>Pleocyemata</taxon>
        <taxon>Brachyura</taxon>
        <taxon>Eubrachyura</taxon>
        <taxon>Portunoidea</taxon>
        <taxon>Portunidae</taxon>
        <taxon>Portuninae</taxon>
        <taxon>Portunus</taxon>
    </lineage>
</organism>
<evidence type="ECO:0000313" key="1">
    <source>
        <dbReference type="EMBL" id="MPC18266.1"/>
    </source>
</evidence>
<reference evidence="1 2" key="1">
    <citation type="submission" date="2019-05" db="EMBL/GenBank/DDBJ databases">
        <title>Another draft genome of Portunus trituberculatus and its Hox gene families provides insights of decapod evolution.</title>
        <authorList>
            <person name="Jeong J.-H."/>
            <person name="Song I."/>
            <person name="Kim S."/>
            <person name="Choi T."/>
            <person name="Kim D."/>
            <person name="Ryu S."/>
            <person name="Kim W."/>
        </authorList>
    </citation>
    <scope>NUCLEOTIDE SEQUENCE [LARGE SCALE GENOMIC DNA]</scope>
    <source>
        <tissue evidence="1">Muscle</tissue>
    </source>
</reference>
<gene>
    <name evidence="1" type="ORF">E2C01_011144</name>
</gene>
<name>A0A5B7DAY4_PORTR</name>
<keyword evidence="2" id="KW-1185">Reference proteome</keyword>
<comment type="caution">
    <text evidence="1">The sequence shown here is derived from an EMBL/GenBank/DDBJ whole genome shotgun (WGS) entry which is preliminary data.</text>
</comment>
<protein>
    <submittedName>
        <fullName evidence="1">Uncharacterized protein</fullName>
    </submittedName>
</protein>